<sequence>MAGRVVAIISLVVVYMIGNVESTDESKEWNPKPTEFISTLCKDTRYPEKCVKSLSRYGLQVQKSEHKLAVAAVTLSESKTRLCAAFLKENEKAEGTKHGNSSAVTDCVETISDSAERLSESIRELKGLDKARGNAFLLRVSDVQTWVTAALTDQNTCLDILHGHEVDPKLKTNLTSRVTDISEFTSIALALVNRFASTQRT</sequence>
<gene>
    <name evidence="5" type="ORF">VNO77_24917</name>
</gene>
<dbReference type="InterPro" id="IPR051955">
    <property type="entry name" value="PME_Inhibitor"/>
</dbReference>
<dbReference type="InterPro" id="IPR006501">
    <property type="entry name" value="Pectinesterase_inhib_dom"/>
</dbReference>
<keyword evidence="6" id="KW-1185">Reference proteome</keyword>
<dbReference type="Gene3D" id="1.20.140.40">
    <property type="entry name" value="Invertase/pectin methylesterase inhibitor family protein"/>
    <property type="match status" value="1"/>
</dbReference>
<dbReference type="Pfam" id="PF04043">
    <property type="entry name" value="PMEI"/>
    <property type="match status" value="1"/>
</dbReference>
<evidence type="ECO:0000256" key="1">
    <source>
        <dbReference type="ARBA" id="ARBA00022729"/>
    </source>
</evidence>
<comment type="caution">
    <text evidence="5">The sequence shown here is derived from an EMBL/GenBank/DDBJ whole genome shotgun (WGS) entry which is preliminary data.</text>
</comment>
<proteinExistence type="inferred from homology"/>
<feature type="chain" id="PRO_5043018045" description="Pectinesterase inhibitor domain-containing protein" evidence="3">
    <location>
        <begin position="23"/>
        <end position="201"/>
    </location>
</feature>
<evidence type="ECO:0000256" key="3">
    <source>
        <dbReference type="SAM" id="SignalP"/>
    </source>
</evidence>
<feature type="domain" description="Pectinesterase inhibitor" evidence="4">
    <location>
        <begin position="32"/>
        <end position="191"/>
    </location>
</feature>
<dbReference type="SMART" id="SM00856">
    <property type="entry name" value="PMEI"/>
    <property type="match status" value="1"/>
</dbReference>
<dbReference type="SUPFAM" id="SSF101148">
    <property type="entry name" value="Plant invertase/pectin methylesterase inhibitor"/>
    <property type="match status" value="1"/>
</dbReference>
<accession>A0AAN9L7Q3</accession>
<evidence type="ECO:0000259" key="4">
    <source>
        <dbReference type="SMART" id="SM00856"/>
    </source>
</evidence>
<feature type="signal peptide" evidence="3">
    <location>
        <begin position="1"/>
        <end position="22"/>
    </location>
</feature>
<dbReference type="AlphaFoldDB" id="A0AAN9L7Q3"/>
<dbReference type="InterPro" id="IPR035513">
    <property type="entry name" value="Invertase/methylesterase_inhib"/>
</dbReference>
<dbReference type="Proteomes" id="UP001367508">
    <property type="component" value="Unassembled WGS sequence"/>
</dbReference>
<name>A0AAN9L7Q3_CANGL</name>
<reference evidence="5 6" key="1">
    <citation type="submission" date="2024-01" db="EMBL/GenBank/DDBJ databases">
        <title>The genomes of 5 underutilized Papilionoideae crops provide insights into root nodulation and disease resistanc.</title>
        <authorList>
            <person name="Jiang F."/>
        </authorList>
    </citation>
    <scope>NUCLEOTIDE SEQUENCE [LARGE SCALE GENOMIC DNA]</scope>
    <source>
        <strain evidence="5">LVBAO_FW01</strain>
        <tissue evidence="5">Leaves</tissue>
    </source>
</reference>
<evidence type="ECO:0000256" key="2">
    <source>
        <dbReference type="ARBA" id="ARBA00038471"/>
    </source>
</evidence>
<organism evidence="5 6">
    <name type="scientific">Canavalia gladiata</name>
    <name type="common">Sword bean</name>
    <name type="synonym">Dolichos gladiatus</name>
    <dbReference type="NCBI Taxonomy" id="3824"/>
    <lineage>
        <taxon>Eukaryota</taxon>
        <taxon>Viridiplantae</taxon>
        <taxon>Streptophyta</taxon>
        <taxon>Embryophyta</taxon>
        <taxon>Tracheophyta</taxon>
        <taxon>Spermatophyta</taxon>
        <taxon>Magnoliopsida</taxon>
        <taxon>eudicotyledons</taxon>
        <taxon>Gunneridae</taxon>
        <taxon>Pentapetalae</taxon>
        <taxon>rosids</taxon>
        <taxon>fabids</taxon>
        <taxon>Fabales</taxon>
        <taxon>Fabaceae</taxon>
        <taxon>Papilionoideae</taxon>
        <taxon>50 kb inversion clade</taxon>
        <taxon>NPAAA clade</taxon>
        <taxon>indigoferoid/millettioid clade</taxon>
        <taxon>Phaseoleae</taxon>
        <taxon>Canavalia</taxon>
    </lineage>
</organism>
<dbReference type="PANTHER" id="PTHR31080:SF207">
    <property type="entry name" value="PECTINESTERASE INHIBITOR 9"/>
    <property type="match status" value="1"/>
</dbReference>
<dbReference type="PANTHER" id="PTHR31080">
    <property type="entry name" value="PECTINESTERASE INHIBITOR-LIKE"/>
    <property type="match status" value="1"/>
</dbReference>
<dbReference type="NCBIfam" id="TIGR01614">
    <property type="entry name" value="PME_inhib"/>
    <property type="match status" value="1"/>
</dbReference>
<dbReference type="EMBL" id="JAYMYQ010000005">
    <property type="protein sequence ID" value="KAK7330719.1"/>
    <property type="molecule type" value="Genomic_DNA"/>
</dbReference>
<keyword evidence="1 3" id="KW-0732">Signal</keyword>
<evidence type="ECO:0000313" key="6">
    <source>
        <dbReference type="Proteomes" id="UP001367508"/>
    </source>
</evidence>
<protein>
    <recommendedName>
        <fullName evidence="4">Pectinesterase inhibitor domain-containing protein</fullName>
    </recommendedName>
</protein>
<comment type="similarity">
    <text evidence="2">Belongs to the PMEI family.</text>
</comment>
<dbReference type="CDD" id="cd15798">
    <property type="entry name" value="PMEI-like_3"/>
    <property type="match status" value="1"/>
</dbReference>
<evidence type="ECO:0000313" key="5">
    <source>
        <dbReference type="EMBL" id="KAK7330719.1"/>
    </source>
</evidence>
<dbReference type="GO" id="GO:0004857">
    <property type="term" value="F:enzyme inhibitor activity"/>
    <property type="evidence" value="ECO:0007669"/>
    <property type="project" value="InterPro"/>
</dbReference>